<accession>A0A3S5AQG7</accession>
<comment type="caution">
    <text evidence="2">The sequence shown here is derived from an EMBL/GenBank/DDBJ whole genome shotgun (WGS) entry which is preliminary data.</text>
</comment>
<protein>
    <submittedName>
        <fullName evidence="2">Uncharacterized protein</fullName>
    </submittedName>
</protein>
<evidence type="ECO:0000256" key="1">
    <source>
        <dbReference type="SAM" id="MobiDB-lite"/>
    </source>
</evidence>
<sequence length="130" mass="14373">MAVILFWWSRGVVQLTHLVAPARLDMRCLLGVDRIGLVGSSSSGDQKVWASRACVHFCCPALFVIRPSSDANFGGMGFGIRLRRLRFAAAVSSRHATSEIPSTFPIVSAPGRGRHRSRVSHRTDARNRWN</sequence>
<dbReference type="Proteomes" id="UP000784294">
    <property type="component" value="Unassembled WGS sequence"/>
</dbReference>
<evidence type="ECO:0000313" key="3">
    <source>
        <dbReference type="Proteomes" id="UP000784294"/>
    </source>
</evidence>
<dbReference type="EMBL" id="CAAALY010056970">
    <property type="protein sequence ID" value="VEL22541.1"/>
    <property type="molecule type" value="Genomic_DNA"/>
</dbReference>
<reference evidence="2" key="1">
    <citation type="submission" date="2018-11" db="EMBL/GenBank/DDBJ databases">
        <authorList>
            <consortium name="Pathogen Informatics"/>
        </authorList>
    </citation>
    <scope>NUCLEOTIDE SEQUENCE</scope>
</reference>
<dbReference type="AlphaFoldDB" id="A0A3S5AQG7"/>
<feature type="region of interest" description="Disordered" evidence="1">
    <location>
        <begin position="110"/>
        <end position="130"/>
    </location>
</feature>
<feature type="compositionally biased region" description="Basic and acidic residues" evidence="1">
    <location>
        <begin position="121"/>
        <end position="130"/>
    </location>
</feature>
<evidence type="ECO:0000313" key="2">
    <source>
        <dbReference type="EMBL" id="VEL22541.1"/>
    </source>
</evidence>
<organism evidence="2 3">
    <name type="scientific">Protopolystoma xenopodis</name>
    <dbReference type="NCBI Taxonomy" id="117903"/>
    <lineage>
        <taxon>Eukaryota</taxon>
        <taxon>Metazoa</taxon>
        <taxon>Spiralia</taxon>
        <taxon>Lophotrochozoa</taxon>
        <taxon>Platyhelminthes</taxon>
        <taxon>Monogenea</taxon>
        <taxon>Polyopisthocotylea</taxon>
        <taxon>Polystomatidea</taxon>
        <taxon>Polystomatidae</taxon>
        <taxon>Protopolystoma</taxon>
    </lineage>
</organism>
<gene>
    <name evidence="2" type="ORF">PXEA_LOCUS15981</name>
</gene>
<keyword evidence="3" id="KW-1185">Reference proteome</keyword>
<proteinExistence type="predicted"/>
<name>A0A3S5AQG7_9PLAT</name>